<accession>A0ABV0BTG1</accession>
<proteinExistence type="predicted"/>
<dbReference type="EMBL" id="JBDJNQ010000005">
    <property type="protein sequence ID" value="MEN5378011.1"/>
    <property type="molecule type" value="Genomic_DNA"/>
</dbReference>
<organism evidence="1 2">
    <name type="scientific">Sphingobacterium kitahiroshimense</name>
    <dbReference type="NCBI Taxonomy" id="470446"/>
    <lineage>
        <taxon>Bacteria</taxon>
        <taxon>Pseudomonadati</taxon>
        <taxon>Bacteroidota</taxon>
        <taxon>Sphingobacteriia</taxon>
        <taxon>Sphingobacteriales</taxon>
        <taxon>Sphingobacteriaceae</taxon>
        <taxon>Sphingobacterium</taxon>
    </lineage>
</organism>
<keyword evidence="2" id="KW-1185">Reference proteome</keyword>
<evidence type="ECO:0000313" key="1">
    <source>
        <dbReference type="EMBL" id="MEN5378011.1"/>
    </source>
</evidence>
<gene>
    <name evidence="1" type="ORF">ABE541_12130</name>
</gene>
<sequence>MSCSNDSSFIFTSSNGAECFTIKTKGNIRVIASEDAKTNSNGYIKLDLSNVDRTAGDQVIGCWNKNMKRWEIRMDHVIILENKLDTTQYTFIDHFPYDESTFVKIPNTKGFNDSNCFSISFEYNEIVRVRGDVRLLR</sequence>
<protein>
    <submittedName>
        <fullName evidence="1">Uncharacterized protein</fullName>
    </submittedName>
</protein>
<dbReference type="Proteomes" id="UP001409291">
    <property type="component" value="Unassembled WGS sequence"/>
</dbReference>
<reference evidence="1 2" key="1">
    <citation type="submission" date="2024-04" db="EMBL/GenBank/DDBJ databases">
        <title>WGS of bacteria from Torrens River.</title>
        <authorList>
            <person name="Wyrsch E.R."/>
            <person name="Drigo B."/>
        </authorList>
    </citation>
    <scope>NUCLEOTIDE SEQUENCE [LARGE SCALE GENOMIC DNA]</scope>
    <source>
        <strain evidence="1 2">TWI391</strain>
    </source>
</reference>
<dbReference type="RefSeq" id="WP_346581373.1">
    <property type="nucleotide sequence ID" value="NZ_JBDJLH010000008.1"/>
</dbReference>
<evidence type="ECO:0000313" key="2">
    <source>
        <dbReference type="Proteomes" id="UP001409291"/>
    </source>
</evidence>
<name>A0ABV0BTG1_9SPHI</name>
<comment type="caution">
    <text evidence="1">The sequence shown here is derived from an EMBL/GenBank/DDBJ whole genome shotgun (WGS) entry which is preliminary data.</text>
</comment>